<organism evidence="2 3">
    <name type="scientific">Fibroporia radiculosa</name>
    <dbReference type="NCBI Taxonomy" id="599839"/>
    <lineage>
        <taxon>Eukaryota</taxon>
        <taxon>Fungi</taxon>
        <taxon>Dikarya</taxon>
        <taxon>Basidiomycota</taxon>
        <taxon>Agaricomycotina</taxon>
        <taxon>Agaricomycetes</taxon>
        <taxon>Polyporales</taxon>
        <taxon>Fibroporiaceae</taxon>
        <taxon>Fibroporia</taxon>
    </lineage>
</organism>
<dbReference type="AlphaFoldDB" id="J4GIW6"/>
<keyword evidence="1" id="KW-0732">Signal</keyword>
<dbReference type="Proteomes" id="UP000006352">
    <property type="component" value="Unassembled WGS sequence"/>
</dbReference>
<dbReference type="GeneID" id="24093801"/>
<dbReference type="HOGENOM" id="CLU_2386183_0_0_1"/>
<reference evidence="2 3" key="1">
    <citation type="journal article" date="2012" name="Appl. Environ. Microbiol.">
        <title>Short-read sequencing for genomic analysis of the brown rot fungus Fibroporia radiculosa.</title>
        <authorList>
            <person name="Tang J.D."/>
            <person name="Perkins A.D."/>
            <person name="Sonstegard T.S."/>
            <person name="Schroeder S.G."/>
            <person name="Burgess S.C."/>
            <person name="Diehl S.V."/>
        </authorList>
    </citation>
    <scope>NUCLEOTIDE SEQUENCE [LARGE SCALE GENOMIC DNA]</scope>
    <source>
        <strain evidence="2 3">TFFH 294</strain>
    </source>
</reference>
<proteinExistence type="predicted"/>
<evidence type="ECO:0000256" key="1">
    <source>
        <dbReference type="SAM" id="SignalP"/>
    </source>
</evidence>
<dbReference type="EMBL" id="HE796905">
    <property type="protein sequence ID" value="CCL98890.1"/>
    <property type="molecule type" value="Genomic_DNA"/>
</dbReference>
<keyword evidence="3" id="KW-1185">Reference proteome</keyword>
<protein>
    <submittedName>
        <fullName evidence="2">Uncharacterized protein</fullName>
    </submittedName>
</protein>
<accession>J4GIW6</accession>
<evidence type="ECO:0000313" key="2">
    <source>
        <dbReference type="EMBL" id="CCL98890.1"/>
    </source>
</evidence>
<evidence type="ECO:0000313" key="3">
    <source>
        <dbReference type="Proteomes" id="UP000006352"/>
    </source>
</evidence>
<name>J4GIW6_9APHY</name>
<dbReference type="RefSeq" id="XP_012178173.1">
    <property type="nucleotide sequence ID" value="XM_012322783.1"/>
</dbReference>
<gene>
    <name evidence="2" type="ORF">FIBRA_00897</name>
</gene>
<feature type="signal peptide" evidence="1">
    <location>
        <begin position="1"/>
        <end position="21"/>
    </location>
</feature>
<sequence>MRYSVVVAVAMVVAAPTFVAAVPGIAKKLAMKGVDKFHKHKFTMHDLKTAADVSQTAAQVSNNVKTINDNLGRREAHLLGRDDVEMELHDQAKR</sequence>
<dbReference type="InParanoid" id="J4GIW6"/>
<feature type="chain" id="PRO_5003778965" evidence="1">
    <location>
        <begin position="22"/>
        <end position="94"/>
    </location>
</feature>